<reference evidence="2 3" key="1">
    <citation type="submission" date="2021-03" db="EMBL/GenBank/DDBJ databases">
        <title>Genomic Encyclopedia of Type Strains, Phase IV (KMG-IV): sequencing the most valuable type-strain genomes for metagenomic binning, comparative biology and taxonomic classification.</title>
        <authorList>
            <person name="Goeker M."/>
        </authorList>
    </citation>
    <scope>NUCLEOTIDE SEQUENCE [LARGE SCALE GENOMIC DNA]</scope>
    <source>
        <strain evidence="2 3">DSM 27512</strain>
    </source>
</reference>
<protein>
    <submittedName>
        <fullName evidence="2">Phage-related protein</fullName>
    </submittedName>
</protein>
<feature type="domain" description="Siphovirus-type tail component RIFT-related" evidence="1">
    <location>
        <begin position="32"/>
        <end position="120"/>
    </location>
</feature>
<evidence type="ECO:0000259" key="1">
    <source>
        <dbReference type="Pfam" id="PF05709"/>
    </source>
</evidence>
<dbReference type="Pfam" id="PF05709">
    <property type="entry name" value="Sipho_tail"/>
    <property type="match status" value="1"/>
</dbReference>
<dbReference type="InterPro" id="IPR008841">
    <property type="entry name" value="Siphovirus-type_tail_N"/>
</dbReference>
<keyword evidence="3" id="KW-1185">Reference proteome</keyword>
<dbReference type="EMBL" id="JAGGLI010000036">
    <property type="protein sequence ID" value="MBP2028690.1"/>
    <property type="molecule type" value="Genomic_DNA"/>
</dbReference>
<name>A0ABS4KLN2_9FIRM</name>
<organism evidence="2 3">
    <name type="scientific">Acetoanaerobium pronyense</name>
    <dbReference type="NCBI Taxonomy" id="1482736"/>
    <lineage>
        <taxon>Bacteria</taxon>
        <taxon>Bacillati</taxon>
        <taxon>Bacillota</taxon>
        <taxon>Clostridia</taxon>
        <taxon>Peptostreptococcales</taxon>
        <taxon>Filifactoraceae</taxon>
        <taxon>Acetoanaerobium</taxon>
    </lineage>
</organism>
<proteinExistence type="predicted"/>
<evidence type="ECO:0000313" key="2">
    <source>
        <dbReference type="EMBL" id="MBP2028690.1"/>
    </source>
</evidence>
<comment type="caution">
    <text evidence="2">The sequence shown here is derived from an EMBL/GenBank/DDBJ whole genome shotgun (WGS) entry which is preliminary data.</text>
</comment>
<dbReference type="Gene3D" id="2.40.30.200">
    <property type="match status" value="1"/>
</dbReference>
<sequence>MMGFTFRNQHSLEFGIICKTIENPAKPSLRIDRIRILGKDGTIKFEDGYEDKKIELECVVKGSSFEELEIKMQSIIQWISEKGTLVMDYAPTIVMQAKVYEEISPQRYRNHYVFDLIFECDS</sequence>
<dbReference type="Proteomes" id="UP001314903">
    <property type="component" value="Unassembled WGS sequence"/>
</dbReference>
<dbReference type="RefSeq" id="WP_209661749.1">
    <property type="nucleotide sequence ID" value="NZ_JAGGLI010000036.1"/>
</dbReference>
<accession>A0ABS4KLN2</accession>
<gene>
    <name evidence="2" type="ORF">J2Z35_002520</name>
</gene>
<evidence type="ECO:0000313" key="3">
    <source>
        <dbReference type="Proteomes" id="UP001314903"/>
    </source>
</evidence>